<dbReference type="Pfam" id="PF05199">
    <property type="entry name" value="GMC_oxred_C"/>
    <property type="match status" value="1"/>
</dbReference>
<dbReference type="InterPro" id="IPR007867">
    <property type="entry name" value="GMC_OxRtase_C"/>
</dbReference>
<comment type="cofactor">
    <cofactor evidence="1 5">
        <name>FAD</name>
        <dbReference type="ChEBI" id="CHEBI:57692"/>
    </cofactor>
</comment>
<dbReference type="GO" id="GO:0008812">
    <property type="term" value="F:choline dehydrogenase activity"/>
    <property type="evidence" value="ECO:0007669"/>
    <property type="project" value="TreeGrafter"/>
</dbReference>
<keyword evidence="4 5" id="KW-0274">FAD</keyword>
<dbReference type="InterPro" id="IPR012132">
    <property type="entry name" value="GMC_OxRdtase"/>
</dbReference>
<dbReference type="Gene3D" id="3.30.410.40">
    <property type="match status" value="1"/>
</dbReference>
<dbReference type="GO" id="GO:0016020">
    <property type="term" value="C:membrane"/>
    <property type="evidence" value="ECO:0007669"/>
    <property type="project" value="TreeGrafter"/>
</dbReference>
<comment type="caution">
    <text evidence="7">The sequence shown here is derived from an EMBL/GenBank/DDBJ whole genome shotgun (WGS) entry which is preliminary data.</text>
</comment>
<dbReference type="Proteomes" id="UP001174909">
    <property type="component" value="Unassembled WGS sequence"/>
</dbReference>
<dbReference type="GO" id="GO:0050660">
    <property type="term" value="F:flavin adenine dinucleotide binding"/>
    <property type="evidence" value="ECO:0007669"/>
    <property type="project" value="InterPro"/>
</dbReference>
<dbReference type="GO" id="GO:0019285">
    <property type="term" value="P:glycine betaine biosynthetic process from choline"/>
    <property type="evidence" value="ECO:0007669"/>
    <property type="project" value="TreeGrafter"/>
</dbReference>
<keyword evidence="3" id="KW-0285">Flavoprotein</keyword>
<dbReference type="SUPFAM" id="SSF54373">
    <property type="entry name" value="FAD-linked reductases, C-terminal domain"/>
    <property type="match status" value="1"/>
</dbReference>
<evidence type="ECO:0000256" key="2">
    <source>
        <dbReference type="ARBA" id="ARBA00010790"/>
    </source>
</evidence>
<keyword evidence="8" id="KW-1185">Reference proteome</keyword>
<gene>
    <name evidence="7" type="ORF">GBAR_LOCUS30258</name>
</gene>
<dbReference type="PANTHER" id="PTHR11552">
    <property type="entry name" value="GLUCOSE-METHANOL-CHOLINE GMC OXIDOREDUCTASE"/>
    <property type="match status" value="1"/>
</dbReference>
<feature type="binding site" evidence="5">
    <location>
        <begin position="45"/>
        <end position="48"/>
    </location>
    <ligand>
        <name>FAD</name>
        <dbReference type="ChEBI" id="CHEBI:57692"/>
    </ligand>
</feature>
<dbReference type="InterPro" id="IPR000172">
    <property type="entry name" value="GMC_OxRdtase_N"/>
</dbReference>
<feature type="domain" description="Glucose-methanol-choline oxidoreductase N-terminal" evidence="6">
    <location>
        <begin position="209"/>
        <end position="223"/>
    </location>
</feature>
<dbReference type="PANTHER" id="PTHR11552:SF147">
    <property type="entry name" value="CHOLINE DEHYDROGENASE, MITOCHONDRIAL"/>
    <property type="match status" value="1"/>
</dbReference>
<evidence type="ECO:0000256" key="3">
    <source>
        <dbReference type="ARBA" id="ARBA00022630"/>
    </source>
</evidence>
<organism evidence="7 8">
    <name type="scientific">Geodia barretti</name>
    <name type="common">Barrett's horny sponge</name>
    <dbReference type="NCBI Taxonomy" id="519541"/>
    <lineage>
        <taxon>Eukaryota</taxon>
        <taxon>Metazoa</taxon>
        <taxon>Porifera</taxon>
        <taxon>Demospongiae</taxon>
        <taxon>Heteroscleromorpha</taxon>
        <taxon>Tetractinellida</taxon>
        <taxon>Astrophorina</taxon>
        <taxon>Geodiidae</taxon>
        <taxon>Geodia</taxon>
    </lineage>
</organism>
<accession>A0AA35TVS4</accession>
<evidence type="ECO:0000313" key="7">
    <source>
        <dbReference type="EMBL" id="CAI8055400.1"/>
    </source>
</evidence>
<evidence type="ECO:0000256" key="5">
    <source>
        <dbReference type="PIRSR" id="PIRSR000137-2"/>
    </source>
</evidence>
<name>A0AA35TVS4_GEOBA</name>
<dbReference type="Pfam" id="PF00732">
    <property type="entry name" value="GMC_oxred_N"/>
    <property type="match status" value="1"/>
</dbReference>
<evidence type="ECO:0000259" key="6">
    <source>
        <dbReference type="PROSITE" id="PS00624"/>
    </source>
</evidence>
<comment type="similarity">
    <text evidence="2">Belongs to the GMC oxidoreductase family.</text>
</comment>
<evidence type="ECO:0000256" key="1">
    <source>
        <dbReference type="ARBA" id="ARBA00001974"/>
    </source>
</evidence>
<dbReference type="EMBL" id="CASHTH010004276">
    <property type="protein sequence ID" value="CAI8055400.1"/>
    <property type="molecule type" value="Genomic_DNA"/>
</dbReference>
<reference evidence="7" key="1">
    <citation type="submission" date="2023-03" db="EMBL/GenBank/DDBJ databases">
        <authorList>
            <person name="Steffen K."/>
            <person name="Cardenas P."/>
        </authorList>
    </citation>
    <scope>NUCLEOTIDE SEQUENCE</scope>
</reference>
<protein>
    <submittedName>
        <fullName evidence="7">Oxygen-dependent choline dehydrogenase</fullName>
    </submittedName>
</protein>
<dbReference type="InterPro" id="IPR036188">
    <property type="entry name" value="FAD/NAD-bd_sf"/>
</dbReference>
<dbReference type="AlphaFoldDB" id="A0AA35TVS4"/>
<dbReference type="PROSITE" id="PS00624">
    <property type="entry name" value="GMC_OXRED_2"/>
    <property type="match status" value="1"/>
</dbReference>
<sequence length="468" mass="51801">MKQGNNVWLSAYGPHNWGYTAQITPEQGELIIPRGKATGGSSAVNGQVMFRGIPEDYDRWAEWGNDEWSFTGVLPYFNKLETDQDFGGDDFHGTSGPVPVRRSPRSEWMPHAQAFERACVDLGFRIDEDQNHPESTGISPRARNTIDGVRMSMSLTYLEQARHRLNLTVRSGVTARRILFEGKRAVGVEAESGGEVFTVEGEQIVVSSGAIGSPQLLMLSGVGPAEHISSFGIDVVQDLPGVGQNLRDHPSAAVLYMATGEKPDVQAPVIQVGLRYTVEGSDLRNDMQLSPMLMTSEHRPAQVEINDDLNYIGMSASLQLALGKGELTLQSADPHVQPRLNYNYYQEEEDLRRMREAIRLGVRVAEQPYFSDLLLERIMPTDEELTSDELLNDWLRHNSGTSHHVSGTCKMGPDSDPMAVVDQFLRVRGVEGLRVADASVMPDCIRANTNATTLMIAEKVSDYIKEGR</sequence>
<evidence type="ECO:0000313" key="8">
    <source>
        <dbReference type="Proteomes" id="UP001174909"/>
    </source>
</evidence>
<proteinExistence type="inferred from homology"/>
<evidence type="ECO:0000256" key="4">
    <source>
        <dbReference type="ARBA" id="ARBA00022827"/>
    </source>
</evidence>
<dbReference type="Gene3D" id="3.50.50.60">
    <property type="entry name" value="FAD/NAD(P)-binding domain"/>
    <property type="match status" value="1"/>
</dbReference>
<dbReference type="PIRSF" id="PIRSF000137">
    <property type="entry name" value="Alcohol_oxidase"/>
    <property type="match status" value="1"/>
</dbReference>
<dbReference type="SUPFAM" id="SSF51905">
    <property type="entry name" value="FAD/NAD(P)-binding domain"/>
    <property type="match status" value="1"/>
</dbReference>